<evidence type="ECO:0000313" key="2">
    <source>
        <dbReference type="EMBL" id="GAA4010545.1"/>
    </source>
</evidence>
<dbReference type="PANTHER" id="PTHR38600:SF2">
    <property type="entry name" value="SLL0088 PROTEIN"/>
    <property type="match status" value="1"/>
</dbReference>
<dbReference type="CDD" id="cd00090">
    <property type="entry name" value="HTH_ARSR"/>
    <property type="match status" value="1"/>
</dbReference>
<evidence type="ECO:0000313" key="3">
    <source>
        <dbReference type="Proteomes" id="UP001500235"/>
    </source>
</evidence>
<gene>
    <name evidence="2" type="ORF">GCM10022280_04740</name>
</gene>
<comment type="caution">
    <text evidence="2">The sequence shown here is derived from an EMBL/GenBank/DDBJ whole genome shotgun (WGS) entry which is preliminary data.</text>
</comment>
<evidence type="ECO:0000259" key="1">
    <source>
        <dbReference type="PROSITE" id="PS50987"/>
    </source>
</evidence>
<dbReference type="PRINTS" id="PR00778">
    <property type="entry name" value="HTHARSR"/>
</dbReference>
<dbReference type="InterPro" id="IPR036390">
    <property type="entry name" value="WH_DNA-bd_sf"/>
</dbReference>
<dbReference type="InterPro" id="IPR011991">
    <property type="entry name" value="ArsR-like_HTH"/>
</dbReference>
<dbReference type="InterPro" id="IPR001845">
    <property type="entry name" value="HTH_ArsR_DNA-bd_dom"/>
</dbReference>
<dbReference type="SMART" id="SM00418">
    <property type="entry name" value="HTH_ARSR"/>
    <property type="match status" value="1"/>
</dbReference>
<dbReference type="Pfam" id="PF12840">
    <property type="entry name" value="HTH_20"/>
    <property type="match status" value="1"/>
</dbReference>
<dbReference type="SUPFAM" id="SSF46785">
    <property type="entry name" value="Winged helix' DNA-binding domain"/>
    <property type="match status" value="1"/>
</dbReference>
<dbReference type="InterPro" id="IPR036388">
    <property type="entry name" value="WH-like_DNA-bd_sf"/>
</dbReference>
<dbReference type="Gene3D" id="1.10.10.10">
    <property type="entry name" value="Winged helix-like DNA-binding domain superfamily/Winged helix DNA-binding domain"/>
    <property type="match status" value="1"/>
</dbReference>
<feature type="domain" description="HTH arsR-type" evidence="1">
    <location>
        <begin position="2"/>
        <end position="95"/>
    </location>
</feature>
<organism evidence="2 3">
    <name type="scientific">Sphingomonas swuensis</name>
    <dbReference type="NCBI Taxonomy" id="977800"/>
    <lineage>
        <taxon>Bacteria</taxon>
        <taxon>Pseudomonadati</taxon>
        <taxon>Pseudomonadota</taxon>
        <taxon>Alphaproteobacteria</taxon>
        <taxon>Sphingomonadales</taxon>
        <taxon>Sphingomonadaceae</taxon>
        <taxon>Sphingomonas</taxon>
    </lineage>
</organism>
<dbReference type="EMBL" id="BAABBQ010000001">
    <property type="protein sequence ID" value="GAA4010545.1"/>
    <property type="molecule type" value="Genomic_DNA"/>
</dbReference>
<dbReference type="PROSITE" id="PS50987">
    <property type="entry name" value="HTH_ARSR_2"/>
    <property type="match status" value="1"/>
</dbReference>
<reference evidence="3" key="1">
    <citation type="journal article" date="2019" name="Int. J. Syst. Evol. Microbiol.">
        <title>The Global Catalogue of Microorganisms (GCM) 10K type strain sequencing project: providing services to taxonomists for standard genome sequencing and annotation.</title>
        <authorList>
            <consortium name="The Broad Institute Genomics Platform"/>
            <consortium name="The Broad Institute Genome Sequencing Center for Infectious Disease"/>
            <person name="Wu L."/>
            <person name="Ma J."/>
        </authorList>
    </citation>
    <scope>NUCLEOTIDE SEQUENCE [LARGE SCALE GENOMIC DNA]</scope>
    <source>
        <strain evidence="3">JCM 17563</strain>
    </source>
</reference>
<dbReference type="PANTHER" id="PTHR38600">
    <property type="entry name" value="TRANSCRIPTIONAL REGULATORY PROTEIN"/>
    <property type="match status" value="1"/>
</dbReference>
<dbReference type="Proteomes" id="UP001500235">
    <property type="component" value="Unassembled WGS sequence"/>
</dbReference>
<protein>
    <submittedName>
        <fullName evidence="2">Metalloregulator ArsR/SmtB family transcription factor</fullName>
    </submittedName>
</protein>
<sequence>MMVQFDSLALDHSFAALADSTRRGVIVQLGTEEASVTVLAERFNMTVTGMKKHIAVLERVGLVATEKVGRVRICRLGPHSLAAEARFIEQVRASFEARFDALDRVLDALKQEEEHGRPSD</sequence>
<keyword evidence="3" id="KW-1185">Reference proteome</keyword>
<name>A0ABP7SEM6_9SPHN</name>
<proteinExistence type="predicted"/>
<accession>A0ABP7SEM6</accession>